<dbReference type="InterPro" id="IPR012337">
    <property type="entry name" value="RNaseH-like_sf"/>
</dbReference>
<dbReference type="EMBL" id="CP012502">
    <property type="protein sequence ID" value="AOM83890.1"/>
    <property type="molecule type" value="Genomic_DNA"/>
</dbReference>
<evidence type="ECO:0000313" key="1">
    <source>
        <dbReference type="EMBL" id="AOM83890.1"/>
    </source>
</evidence>
<proteinExistence type="predicted"/>
<dbReference type="KEGG" id="bbev:BBEV_2551"/>
<name>A0A1D7QY11_9BACI</name>
<dbReference type="PATRIC" id="fig|632773.3.peg.2673"/>
<reference evidence="1 2" key="1">
    <citation type="submission" date="2015-08" db="EMBL/GenBank/DDBJ databases">
        <title>The complete genome sequence of Bacillus beveridgei MLTeJB.</title>
        <authorList>
            <person name="Hanson T.E."/>
            <person name="Mesa C."/>
            <person name="Basesman S.M."/>
            <person name="Oremland R.S."/>
        </authorList>
    </citation>
    <scope>NUCLEOTIDE SEQUENCE [LARGE SCALE GENOMIC DNA]</scope>
    <source>
        <strain evidence="1 2">MLTeJB</strain>
    </source>
</reference>
<dbReference type="STRING" id="632773.BBEV_2551"/>
<organism evidence="1 2">
    <name type="scientific">Salisediminibacterium beveridgei</name>
    <dbReference type="NCBI Taxonomy" id="632773"/>
    <lineage>
        <taxon>Bacteria</taxon>
        <taxon>Bacillati</taxon>
        <taxon>Bacillota</taxon>
        <taxon>Bacilli</taxon>
        <taxon>Bacillales</taxon>
        <taxon>Bacillaceae</taxon>
        <taxon>Salisediminibacterium</taxon>
    </lineage>
</organism>
<keyword evidence="2" id="KW-1185">Reference proteome</keyword>
<dbReference type="Proteomes" id="UP000094463">
    <property type="component" value="Chromosome"/>
</dbReference>
<dbReference type="AlphaFoldDB" id="A0A1D7QY11"/>
<evidence type="ECO:0000313" key="2">
    <source>
        <dbReference type="Proteomes" id="UP000094463"/>
    </source>
</evidence>
<accession>A0A1D7QY11</accession>
<sequence>MIAKNNDQKQLFVDLNGTFKELNVFTHLRNAGITKSFGFSCSYLFQLIFSLIFEHKYWFQTLEGKKSSDFPAKDAVYRFLNQSTFSWRRFLLFFSADVIKRITRLTDHTRPKVFILDDSSYDRNRSKSVELLARCFDHATQKMSYYKGFRMLT</sequence>
<gene>
    <name evidence="1" type="ORF">BBEV_2551</name>
</gene>
<protein>
    <submittedName>
        <fullName evidence="1">Transposase IS4 Family Protein</fullName>
    </submittedName>
</protein>
<dbReference type="SUPFAM" id="SSF53098">
    <property type="entry name" value="Ribonuclease H-like"/>
    <property type="match status" value="1"/>
</dbReference>